<gene>
    <name evidence="2" type="ORF">CONPUDRAFT_134261</name>
</gene>
<evidence type="ECO:0000256" key="1">
    <source>
        <dbReference type="SAM" id="MobiDB-lite"/>
    </source>
</evidence>
<sequence>MPDGSLALLADLPVELYETIIGHLSADDLTPTLLSLSRAIPRSPVPLHLLLRTVQISRPEQVVQLHRRLHRATEERSWVHHLSLHSWTLDPDVVINLIKLLPSIITLRVHIGLTFGPEHVQELVQKPLPDLKCLVLRFRPYVQRATYYQFLKGAYYDPVLTVLAAWPTSSLARLSIVQDPLDAEISKQQRFAQPLVFFRLDPLTTLINSPCLRPLISLRISVPSRQVVRFICNVTKSVPRLDLLDLSTCNISLNDIEVITSSFPDLRHLVLDRCDVGRVIALRGGWSALGKACALSTVKRAKDREKKLKTWLERNPSLSPAPAPPAAVQNAMYRRSAKAGRKGVATATISLREPSSSSAQAPPPARPPGGTNVVKVRIYPSTPKISSINTSEPDAEYEVARGEFEEGWEDGITQVFAVRNRLHTSWKNKIKVMRFTEETISGEGFDGLEDIPDAEYFDGAIAELAAVRTPLLCLSGVGAGGSEHALRCGHKEVETAWGDAYQ</sequence>
<comment type="caution">
    <text evidence="2">The sequence shown here is derived from an EMBL/GenBank/DDBJ whole genome shotgun (WGS) entry which is preliminary data.</text>
</comment>
<dbReference type="KEGG" id="cput:CONPUDRAFT_134261"/>
<protein>
    <recommendedName>
        <fullName evidence="4">F-box domain-containing protein</fullName>
    </recommendedName>
</protein>
<keyword evidence="3" id="KW-1185">Reference proteome</keyword>
<dbReference type="InterPro" id="IPR032675">
    <property type="entry name" value="LRR_dom_sf"/>
</dbReference>
<dbReference type="GeneID" id="19200587"/>
<dbReference type="Gene3D" id="3.80.10.10">
    <property type="entry name" value="Ribonuclease Inhibitor"/>
    <property type="match status" value="1"/>
</dbReference>
<dbReference type="OrthoDB" id="3353982at2759"/>
<reference evidence="3" key="1">
    <citation type="journal article" date="2012" name="Science">
        <title>The Paleozoic origin of enzymatic lignin decomposition reconstructed from 31 fungal genomes.</title>
        <authorList>
            <person name="Floudas D."/>
            <person name="Binder M."/>
            <person name="Riley R."/>
            <person name="Barry K."/>
            <person name="Blanchette R.A."/>
            <person name="Henrissat B."/>
            <person name="Martinez A.T."/>
            <person name="Otillar R."/>
            <person name="Spatafora J.W."/>
            <person name="Yadav J.S."/>
            <person name="Aerts A."/>
            <person name="Benoit I."/>
            <person name="Boyd A."/>
            <person name="Carlson A."/>
            <person name="Copeland A."/>
            <person name="Coutinho P.M."/>
            <person name="de Vries R.P."/>
            <person name="Ferreira P."/>
            <person name="Findley K."/>
            <person name="Foster B."/>
            <person name="Gaskell J."/>
            <person name="Glotzer D."/>
            <person name="Gorecki P."/>
            <person name="Heitman J."/>
            <person name="Hesse C."/>
            <person name="Hori C."/>
            <person name="Igarashi K."/>
            <person name="Jurgens J.A."/>
            <person name="Kallen N."/>
            <person name="Kersten P."/>
            <person name="Kohler A."/>
            <person name="Kuees U."/>
            <person name="Kumar T.K.A."/>
            <person name="Kuo A."/>
            <person name="LaButti K."/>
            <person name="Larrondo L.F."/>
            <person name="Lindquist E."/>
            <person name="Ling A."/>
            <person name="Lombard V."/>
            <person name="Lucas S."/>
            <person name="Lundell T."/>
            <person name="Martin R."/>
            <person name="McLaughlin D.J."/>
            <person name="Morgenstern I."/>
            <person name="Morin E."/>
            <person name="Murat C."/>
            <person name="Nagy L.G."/>
            <person name="Nolan M."/>
            <person name="Ohm R.A."/>
            <person name="Patyshakuliyeva A."/>
            <person name="Rokas A."/>
            <person name="Ruiz-Duenas F.J."/>
            <person name="Sabat G."/>
            <person name="Salamov A."/>
            <person name="Samejima M."/>
            <person name="Schmutz J."/>
            <person name="Slot J.C."/>
            <person name="St John F."/>
            <person name="Stenlid J."/>
            <person name="Sun H."/>
            <person name="Sun S."/>
            <person name="Syed K."/>
            <person name="Tsang A."/>
            <person name="Wiebenga A."/>
            <person name="Young D."/>
            <person name="Pisabarro A."/>
            <person name="Eastwood D.C."/>
            <person name="Martin F."/>
            <person name="Cullen D."/>
            <person name="Grigoriev I.V."/>
            <person name="Hibbett D.S."/>
        </authorList>
    </citation>
    <scope>NUCLEOTIDE SEQUENCE [LARGE SCALE GENOMIC DNA]</scope>
    <source>
        <strain evidence="3">RWD-64-598 SS2</strain>
    </source>
</reference>
<dbReference type="SUPFAM" id="SSF52047">
    <property type="entry name" value="RNI-like"/>
    <property type="match status" value="1"/>
</dbReference>
<dbReference type="EMBL" id="JH711573">
    <property type="protein sequence ID" value="EIW86921.1"/>
    <property type="molecule type" value="Genomic_DNA"/>
</dbReference>
<dbReference type="OMA" id="ILGWATH"/>
<name>A0A5M3N7T5_CONPW</name>
<proteinExistence type="predicted"/>
<dbReference type="Proteomes" id="UP000053558">
    <property type="component" value="Unassembled WGS sequence"/>
</dbReference>
<dbReference type="AlphaFoldDB" id="A0A5M3N7T5"/>
<accession>A0A5M3N7T5</accession>
<organism evidence="2 3">
    <name type="scientific">Coniophora puteana (strain RWD-64-598)</name>
    <name type="common">Brown rot fungus</name>
    <dbReference type="NCBI Taxonomy" id="741705"/>
    <lineage>
        <taxon>Eukaryota</taxon>
        <taxon>Fungi</taxon>
        <taxon>Dikarya</taxon>
        <taxon>Basidiomycota</taxon>
        <taxon>Agaricomycotina</taxon>
        <taxon>Agaricomycetes</taxon>
        <taxon>Agaricomycetidae</taxon>
        <taxon>Boletales</taxon>
        <taxon>Coniophorineae</taxon>
        <taxon>Coniophoraceae</taxon>
        <taxon>Coniophora</taxon>
    </lineage>
</organism>
<evidence type="ECO:0000313" key="3">
    <source>
        <dbReference type="Proteomes" id="UP000053558"/>
    </source>
</evidence>
<evidence type="ECO:0000313" key="2">
    <source>
        <dbReference type="EMBL" id="EIW86921.1"/>
    </source>
</evidence>
<dbReference type="RefSeq" id="XP_007763571.1">
    <property type="nucleotide sequence ID" value="XM_007765381.1"/>
</dbReference>
<feature type="region of interest" description="Disordered" evidence="1">
    <location>
        <begin position="350"/>
        <end position="373"/>
    </location>
</feature>
<evidence type="ECO:0008006" key="4">
    <source>
        <dbReference type="Google" id="ProtNLM"/>
    </source>
</evidence>